<dbReference type="Pfam" id="PF13637">
    <property type="entry name" value="Ank_4"/>
    <property type="match status" value="1"/>
</dbReference>
<proteinExistence type="predicted"/>
<reference evidence="2 3" key="1">
    <citation type="submission" date="2019-02" db="EMBL/GenBank/DDBJ databases">
        <title>Pedobacter sp. RP-3-8 sp. nov., isolated from Arctic soil.</title>
        <authorList>
            <person name="Dahal R.H."/>
        </authorList>
    </citation>
    <scope>NUCLEOTIDE SEQUENCE [LARGE SCALE GENOMIC DNA]</scope>
    <source>
        <strain evidence="2 3">RP-3-8</strain>
    </source>
</reference>
<dbReference type="OrthoDB" id="1521569at2"/>
<gene>
    <name evidence="2" type="ORF">EZ444_26480</name>
</gene>
<keyword evidence="1" id="KW-0040">ANK repeat</keyword>
<evidence type="ECO:0000256" key="1">
    <source>
        <dbReference type="PROSITE-ProRule" id="PRU00023"/>
    </source>
</evidence>
<protein>
    <submittedName>
        <fullName evidence="2">Ankyrin repeat domain-containing protein</fullName>
    </submittedName>
</protein>
<dbReference type="SMART" id="SM00248">
    <property type="entry name" value="ANK"/>
    <property type="match status" value="1"/>
</dbReference>
<dbReference type="InterPro" id="IPR036770">
    <property type="entry name" value="Ankyrin_rpt-contain_sf"/>
</dbReference>
<dbReference type="Proteomes" id="UP000291117">
    <property type="component" value="Unassembled WGS sequence"/>
</dbReference>
<feature type="repeat" description="ANK" evidence="1">
    <location>
        <begin position="373"/>
        <end position="405"/>
    </location>
</feature>
<accession>A0A4R0MAC1</accession>
<keyword evidence="3" id="KW-1185">Reference proteome</keyword>
<dbReference type="Gene3D" id="1.25.40.20">
    <property type="entry name" value="Ankyrin repeat-containing domain"/>
    <property type="match status" value="1"/>
</dbReference>
<dbReference type="EMBL" id="SJSM01000040">
    <property type="protein sequence ID" value="TCC82694.1"/>
    <property type="molecule type" value="Genomic_DNA"/>
</dbReference>
<evidence type="ECO:0000313" key="3">
    <source>
        <dbReference type="Proteomes" id="UP000291117"/>
    </source>
</evidence>
<dbReference type="PROSITE" id="PS50088">
    <property type="entry name" value="ANK_REPEAT"/>
    <property type="match status" value="1"/>
</dbReference>
<name>A0A4R0MAC1_9SPHI</name>
<sequence>MKNIINFFILTFVIFFSGRTVAQQVYLIPKNLQWSSYIPIFDQNENKILFSWAAEQPSERKNGVRMWLQVKNTYNESISGRFVYTYTDTKGTPLTNSFVINSAETNEVNFFYVFNLQEITGLYFVEFKPSKANTSLISYNVRDTSGLFKVLREKLNKIQDTYAALKKESPAKIEEKNSETSDQDMQNLGKYLLSAAAMLSNPSKSNYASFLQSSGTMMDIGTGNNLTTNLLKTAGLAQNNNALYYAPTVSGKQFSQMNSFEQRAVVENVANQVGEIIDLLTPKEDEDGLTNRDKKVMELNVANRITENADLKSRYGYDMDDFIGSIRNFDNDLLDKILEKGFPVGLHLLFTKETESREQNIDMRSFVWKKTERLMKPIHYAAIYGNVYAVRLLIAKGADINVQTFTRDGYNDPFGFPLGMALFLNKYEVARFLFEYGGRTAVKNAVVMDFLKARLEAEKNGEMRKLLAEMIASK</sequence>
<dbReference type="PROSITE" id="PS50297">
    <property type="entry name" value="ANK_REP_REGION"/>
    <property type="match status" value="1"/>
</dbReference>
<organism evidence="2 3">
    <name type="scientific">Pedobacter hiemivivus</name>
    <dbReference type="NCBI Taxonomy" id="2530454"/>
    <lineage>
        <taxon>Bacteria</taxon>
        <taxon>Pseudomonadati</taxon>
        <taxon>Bacteroidota</taxon>
        <taxon>Sphingobacteriia</taxon>
        <taxon>Sphingobacteriales</taxon>
        <taxon>Sphingobacteriaceae</taxon>
        <taxon>Pedobacter</taxon>
    </lineage>
</organism>
<dbReference type="RefSeq" id="WP_131612918.1">
    <property type="nucleotide sequence ID" value="NZ_SJSM01000040.1"/>
</dbReference>
<comment type="caution">
    <text evidence="2">The sequence shown here is derived from an EMBL/GenBank/DDBJ whole genome shotgun (WGS) entry which is preliminary data.</text>
</comment>
<evidence type="ECO:0000313" key="2">
    <source>
        <dbReference type="EMBL" id="TCC82694.1"/>
    </source>
</evidence>
<dbReference type="AlphaFoldDB" id="A0A4R0MAC1"/>
<dbReference type="InterPro" id="IPR002110">
    <property type="entry name" value="Ankyrin_rpt"/>
</dbReference>
<dbReference type="SUPFAM" id="SSF48403">
    <property type="entry name" value="Ankyrin repeat"/>
    <property type="match status" value="1"/>
</dbReference>